<proteinExistence type="predicted"/>
<dbReference type="InterPro" id="IPR011990">
    <property type="entry name" value="TPR-like_helical_dom_sf"/>
</dbReference>
<organism evidence="1 2">
    <name type="scientific">Mucilaginibacter gynuensis</name>
    <dbReference type="NCBI Taxonomy" id="1302236"/>
    <lineage>
        <taxon>Bacteria</taxon>
        <taxon>Pseudomonadati</taxon>
        <taxon>Bacteroidota</taxon>
        <taxon>Sphingobacteriia</taxon>
        <taxon>Sphingobacteriales</taxon>
        <taxon>Sphingobacteriaceae</taxon>
        <taxon>Mucilaginibacter</taxon>
    </lineage>
</organism>
<sequence>MDVNQTNPNNPVAVGVDLVLPQALAATASTSVTFNSYGAWTGGFQANAGGFGGFGAVLTYNYTTSDNTGLWSQSYNNINDFQYVINNSAPTGIYKNFNAVAKIMRVFAFQRLVDVYGDVPYTESAKGLENLTPKYDKAEDIYKDLIKQIDDAIVSINLPNDKKTTVSLARGTNGSIDITGLSGDGYTLTGWKKFANTLKLRLLIRIQKVGSLASTYNAGKASLASLGAADFLTDDVLVQPGYAKQDGKQNPAFQTYAYDAAGNATQSSNVPTWYARAFYAGDVLEDNYRYGATYRTGTNFNQLGYTGSDAATSPTGSNWYIPQTDESTIVGILKGPNAPFPLMLAAEGYFLQAEANLIGLLSGGTSAVNLAFHNGIGQSIKYLYKNASGTPTETDGDIFGAGGYVDSYAADNASRTDGNGYLADITSATSDEERLEAIITQKWIALNFITSNEAWAEFRRTGFPKSNPTADGNDVSSIVSLQSTSPRADKLPVRVLYPQSEYAVNAGNAPTGVSQFTSRIFWDAN</sequence>
<dbReference type="EMBL" id="BAABFT010000006">
    <property type="protein sequence ID" value="GAA4324295.1"/>
    <property type="molecule type" value="Genomic_DNA"/>
</dbReference>
<name>A0ABP8GHH8_9SPHI</name>
<dbReference type="Proteomes" id="UP001500582">
    <property type="component" value="Unassembled WGS sequence"/>
</dbReference>
<evidence type="ECO:0000313" key="1">
    <source>
        <dbReference type="EMBL" id="GAA4324295.1"/>
    </source>
</evidence>
<gene>
    <name evidence="1" type="ORF">GCM10023149_25790</name>
</gene>
<evidence type="ECO:0000313" key="2">
    <source>
        <dbReference type="Proteomes" id="UP001500582"/>
    </source>
</evidence>
<keyword evidence="2" id="KW-1185">Reference proteome</keyword>
<dbReference type="SUPFAM" id="SSF48452">
    <property type="entry name" value="TPR-like"/>
    <property type="match status" value="1"/>
</dbReference>
<protein>
    <submittedName>
        <fullName evidence="1">SusD/RagB family nutrient-binding outer membrane lipoprotein</fullName>
    </submittedName>
</protein>
<dbReference type="Gene3D" id="1.25.40.390">
    <property type="match status" value="1"/>
</dbReference>
<dbReference type="InterPro" id="IPR041662">
    <property type="entry name" value="SusD-like_2"/>
</dbReference>
<comment type="caution">
    <text evidence="1">The sequence shown here is derived from an EMBL/GenBank/DDBJ whole genome shotgun (WGS) entry which is preliminary data.</text>
</comment>
<reference evidence="2" key="1">
    <citation type="journal article" date="2019" name="Int. J. Syst. Evol. Microbiol.">
        <title>The Global Catalogue of Microorganisms (GCM) 10K type strain sequencing project: providing services to taxonomists for standard genome sequencing and annotation.</title>
        <authorList>
            <consortium name="The Broad Institute Genomics Platform"/>
            <consortium name="The Broad Institute Genome Sequencing Center for Infectious Disease"/>
            <person name="Wu L."/>
            <person name="Ma J."/>
        </authorList>
    </citation>
    <scope>NUCLEOTIDE SEQUENCE [LARGE SCALE GENOMIC DNA]</scope>
    <source>
        <strain evidence="2">JCM 17705</strain>
    </source>
</reference>
<keyword evidence="1" id="KW-0449">Lipoprotein</keyword>
<dbReference type="Pfam" id="PF12771">
    <property type="entry name" value="SusD-like_2"/>
    <property type="match status" value="1"/>
</dbReference>
<accession>A0ABP8GHH8</accession>